<keyword evidence="6" id="KW-0479">Metal-binding</keyword>
<dbReference type="SMART" id="SM00493">
    <property type="entry name" value="TOPRIM"/>
    <property type="match status" value="1"/>
</dbReference>
<accession>A0ABY4A9R0</accession>
<evidence type="ECO:0000256" key="3">
    <source>
        <dbReference type="ARBA" id="ARBA00022679"/>
    </source>
</evidence>
<gene>
    <name evidence="13" type="ORF">INH39_07565</name>
</gene>
<proteinExistence type="predicted"/>
<reference evidence="13 14" key="1">
    <citation type="submission" date="2020-10" db="EMBL/GenBank/DDBJ databases">
        <title>Genome analysis of Massilia species.</title>
        <authorList>
            <person name="Jung D.-H."/>
        </authorList>
    </citation>
    <scope>NUCLEOTIDE SEQUENCE [LARGE SCALE GENOMIC DNA]</scope>
    <source>
        <strain evidence="14">sipir</strain>
    </source>
</reference>
<dbReference type="InterPro" id="IPR036977">
    <property type="entry name" value="DNA_primase_Znf_CHC2"/>
</dbReference>
<evidence type="ECO:0000313" key="14">
    <source>
        <dbReference type="Proteomes" id="UP000831532"/>
    </source>
</evidence>
<dbReference type="InterPro" id="IPR006171">
    <property type="entry name" value="TOPRIM_dom"/>
</dbReference>
<evidence type="ECO:0000256" key="11">
    <source>
        <dbReference type="SAM" id="MobiDB-lite"/>
    </source>
</evidence>
<dbReference type="Pfam" id="PF08275">
    <property type="entry name" value="DNAG_N"/>
    <property type="match status" value="1"/>
</dbReference>
<dbReference type="RefSeq" id="WP_243492663.1">
    <property type="nucleotide sequence ID" value="NZ_CP063361.1"/>
</dbReference>
<dbReference type="PANTHER" id="PTHR30313:SF2">
    <property type="entry name" value="DNA PRIMASE"/>
    <property type="match status" value="1"/>
</dbReference>
<dbReference type="PANTHER" id="PTHR30313">
    <property type="entry name" value="DNA PRIMASE"/>
    <property type="match status" value="1"/>
</dbReference>
<evidence type="ECO:0000256" key="2">
    <source>
        <dbReference type="ARBA" id="ARBA00022515"/>
    </source>
</evidence>
<evidence type="ECO:0000256" key="10">
    <source>
        <dbReference type="SAM" id="Coils"/>
    </source>
</evidence>
<organism evidence="13 14">
    <name type="scientific">Massilia violaceinigra</name>
    <dbReference type="NCBI Taxonomy" id="2045208"/>
    <lineage>
        <taxon>Bacteria</taxon>
        <taxon>Pseudomonadati</taxon>
        <taxon>Pseudomonadota</taxon>
        <taxon>Betaproteobacteria</taxon>
        <taxon>Burkholderiales</taxon>
        <taxon>Oxalobacteraceae</taxon>
        <taxon>Telluria group</taxon>
        <taxon>Massilia</taxon>
    </lineage>
</organism>
<evidence type="ECO:0000259" key="12">
    <source>
        <dbReference type="PROSITE" id="PS50880"/>
    </source>
</evidence>
<evidence type="ECO:0000256" key="6">
    <source>
        <dbReference type="ARBA" id="ARBA00022723"/>
    </source>
</evidence>
<dbReference type="SUPFAM" id="SSF57783">
    <property type="entry name" value="Zinc beta-ribbon"/>
    <property type="match status" value="1"/>
</dbReference>
<keyword evidence="7" id="KW-0863">Zinc-finger</keyword>
<dbReference type="Pfam" id="PF01807">
    <property type="entry name" value="Zn_ribbon_DnaG"/>
    <property type="match status" value="1"/>
</dbReference>
<evidence type="ECO:0000256" key="8">
    <source>
        <dbReference type="ARBA" id="ARBA00022833"/>
    </source>
</evidence>
<evidence type="ECO:0000313" key="13">
    <source>
        <dbReference type="EMBL" id="UOD31540.1"/>
    </source>
</evidence>
<dbReference type="EMBL" id="CP063361">
    <property type="protein sequence ID" value="UOD31540.1"/>
    <property type="molecule type" value="Genomic_DNA"/>
</dbReference>
<dbReference type="SMART" id="SM00400">
    <property type="entry name" value="ZnF_CHCC"/>
    <property type="match status" value="1"/>
</dbReference>
<dbReference type="SUPFAM" id="SSF56731">
    <property type="entry name" value="DNA primase core"/>
    <property type="match status" value="1"/>
</dbReference>
<keyword evidence="2" id="KW-0639">Primosome</keyword>
<dbReference type="InterPro" id="IPR002694">
    <property type="entry name" value="Znf_CHC2"/>
</dbReference>
<dbReference type="Gene3D" id="3.40.1360.10">
    <property type="match status" value="1"/>
</dbReference>
<evidence type="ECO:0000256" key="1">
    <source>
        <dbReference type="ARBA" id="ARBA00022478"/>
    </source>
</evidence>
<dbReference type="InterPro" id="IPR037068">
    <property type="entry name" value="DNA_primase_core_N_sf"/>
</dbReference>
<dbReference type="Gene3D" id="3.90.580.10">
    <property type="entry name" value="Zinc finger, CHC2-type domain"/>
    <property type="match status" value="1"/>
</dbReference>
<evidence type="ECO:0000256" key="5">
    <source>
        <dbReference type="ARBA" id="ARBA00022705"/>
    </source>
</evidence>
<dbReference type="PROSITE" id="PS50880">
    <property type="entry name" value="TOPRIM"/>
    <property type="match status" value="1"/>
</dbReference>
<dbReference type="Proteomes" id="UP000831532">
    <property type="component" value="Chromosome"/>
</dbReference>
<keyword evidence="14" id="KW-1185">Reference proteome</keyword>
<keyword evidence="5" id="KW-0235">DNA replication</keyword>
<keyword evidence="10" id="KW-0175">Coiled coil</keyword>
<evidence type="ECO:0000256" key="4">
    <source>
        <dbReference type="ARBA" id="ARBA00022695"/>
    </source>
</evidence>
<keyword evidence="1" id="KW-0240">DNA-directed RNA polymerase</keyword>
<dbReference type="InterPro" id="IPR034151">
    <property type="entry name" value="TOPRIM_DnaG_bac"/>
</dbReference>
<dbReference type="Gene3D" id="3.90.980.10">
    <property type="entry name" value="DNA primase, catalytic core, N-terminal domain"/>
    <property type="match status" value="1"/>
</dbReference>
<keyword evidence="8" id="KW-0862">Zinc</keyword>
<feature type="coiled-coil region" evidence="10">
    <location>
        <begin position="747"/>
        <end position="782"/>
    </location>
</feature>
<sequence>MARIPEADIERLKNDVAVERLVESAGIALKRSGKDRIGTCPFHEDGEPSLVVTPLKNLWHCFGCQIGGGPIDWVMKLRGVSFRHAVELLRADPALAAQGVPAAPLRHASVRSLPPPLAFDADDQALLMQTVGYYHETLKQSPEALAYLQARGLEHPELVVHFRLGYANRTLGLRLPDKTRKAGADIRARLERIGIYRESGHEHFNGSLVVPVMDEQGQVGEVYGRKITDGLRKGTPLHLYLPGPHRGVWNHQALAASSEIILCESLIDAMTFWCAGYRNVTASYGIEGFTDDHLAGFKVHGTARVLIAYDRDDAGERAADKLAERLIAAGIDCYRIQFPKGMDANEYALKVQPAVKSLGALIRKAVWMGRAGNSDGDAVRPRSGTSLQAGVRTASDGAPPAAVTPASLTSLAAKEKPAAPAEDNLAAKLIPAPIAAPLPASPAPGGPSFAMDADVKDNEVVLSFAERRYRVRGLSKNLAYDVLKVNVLASNGDAFHVDTFDLYNARARTSYITQAAVELRIAEDTLKTDLGRVLLKLEALQEMQIQGALKPKEPQAVTMGALDREAALALLTAPDLLARIADDFDACGIVGEATNKLVGYLAATSRRLDAPLAIVIQSSSAAGKSSLMDAVLALMPEEERVKYSAMTGQSLFYMGETNLKHKILAIVEEEGASRASYALKLLQSEGELTIATTGADPKTGNLVTQEYRVEGPVMMFLTTTAIDIDEELMNRCLVLTVDEDREQTRAIHRLQREKRTLQGLVRKEQKQRILELHRNAQRLLKKLAVVNPYADQLTFLDDRTRTRRDHEKYLTLIDTIALLHQFQRPLKSATVAGQDIEYIEVTIDDIEAANRLAHEVLGRSLDELPPQTRRVLAALHGWVEGVTLERQVRRADVRFTRSDVRRVSSLSDTQCCIHVERLVALEYVLVHRGTRGQSFEYELLYDGSGGSGAPFVAGLIEVDALKSKTTTASSRGGWTSSRGHPGPITGMIRCRYGAANVAASQRPAGLLPNRPALIGKRSP</sequence>
<dbReference type="CDD" id="cd03364">
    <property type="entry name" value="TOPRIM_DnaG_primases"/>
    <property type="match status" value="1"/>
</dbReference>
<evidence type="ECO:0000256" key="9">
    <source>
        <dbReference type="ARBA" id="ARBA00023163"/>
    </source>
</evidence>
<feature type="domain" description="Toprim" evidence="12">
    <location>
        <begin position="258"/>
        <end position="341"/>
    </location>
</feature>
<keyword evidence="3" id="KW-0808">Transferase</keyword>
<feature type="region of interest" description="Disordered" evidence="11">
    <location>
        <begin position="373"/>
        <end position="402"/>
    </location>
</feature>
<evidence type="ECO:0000256" key="7">
    <source>
        <dbReference type="ARBA" id="ARBA00022771"/>
    </source>
</evidence>
<protein>
    <submittedName>
        <fullName evidence="13">Toprim domain-containing protein</fullName>
    </submittedName>
</protein>
<dbReference type="InterPro" id="IPR050219">
    <property type="entry name" value="DnaG_primase"/>
</dbReference>
<keyword evidence="4" id="KW-0548">Nucleotidyltransferase</keyword>
<name>A0ABY4A9R0_9BURK</name>
<dbReference type="Pfam" id="PF13155">
    <property type="entry name" value="Toprim_2"/>
    <property type="match status" value="1"/>
</dbReference>
<keyword evidence="9" id="KW-0804">Transcription</keyword>
<dbReference type="InterPro" id="IPR013264">
    <property type="entry name" value="DNAG_N"/>
</dbReference>